<dbReference type="EMBL" id="FOIL01000021">
    <property type="protein sequence ID" value="SET49218.1"/>
    <property type="molecule type" value="Genomic_DNA"/>
</dbReference>
<name>A0A1I0EUV3_9FIRM</name>
<dbReference type="Gene3D" id="3.90.1640.20">
    <property type="entry name" value="TON_0340"/>
    <property type="match status" value="1"/>
</dbReference>
<dbReference type="PANTHER" id="PTHR32022:SF10">
    <property type="entry name" value="D-GLUTAMATE CYCLASE, MITOCHONDRIAL"/>
    <property type="match status" value="1"/>
</dbReference>
<dbReference type="Pfam" id="PF14336">
    <property type="entry name" value="GLUCM-like_C"/>
    <property type="match status" value="1"/>
</dbReference>
<accession>A0A1I0EUV3</accession>
<dbReference type="Proteomes" id="UP000199820">
    <property type="component" value="Unassembled WGS sequence"/>
</dbReference>
<feature type="domain" description="D-glutamate cyclase-like C-terminal" evidence="1">
    <location>
        <begin position="18"/>
        <end position="274"/>
    </location>
</feature>
<sequence length="290" mass="32070">MKTDSTEDIILKYSARGMPVLRQYLAEHYCRQAAEEILTWPKGCVVLTTGFYVNGAAETDGPSGTAVVAKALQGLGYRPVIVTDENCKGYFEPERIETVYLSMQADDDSCRTLLRNLNPVGMISIERCGKNVKEDYANMRGISIREHTAPCDRLFELCEVPTIGVGDGGNEIGMGNLKDVIQEKLELTPCRIRTDRLVIATVSNWGAYGIASELEALTGKTVFSRIDGSHVTQFVEDFLQRTVDLGSVDGLSGERIVKVDGFERSVELEILSLLVSKLKRISHSEQNVRL</sequence>
<dbReference type="InterPro" id="IPR025504">
    <property type="entry name" value="GLUCM_C"/>
</dbReference>
<protein>
    <recommendedName>
        <fullName evidence="1">D-glutamate cyclase-like C-terminal domain-containing protein</fullName>
    </recommendedName>
</protein>
<keyword evidence="3" id="KW-1185">Reference proteome</keyword>
<evidence type="ECO:0000313" key="2">
    <source>
        <dbReference type="EMBL" id="SET49218.1"/>
    </source>
</evidence>
<dbReference type="PANTHER" id="PTHR32022">
    <property type="entry name" value="D-GLUTAMATE CYCLASE, MITOCHONDRIAL"/>
    <property type="match status" value="1"/>
</dbReference>
<proteinExistence type="predicted"/>
<evidence type="ECO:0000259" key="1">
    <source>
        <dbReference type="Pfam" id="PF14336"/>
    </source>
</evidence>
<gene>
    <name evidence="2" type="ORF">SAMN04487771_102116</name>
</gene>
<dbReference type="RefSeq" id="WP_074649493.1">
    <property type="nucleotide sequence ID" value="NZ_FOIL01000021.1"/>
</dbReference>
<dbReference type="OrthoDB" id="1668885at2"/>
<dbReference type="AlphaFoldDB" id="A0A1I0EUV3"/>
<organism evidence="2 3">
    <name type="scientific">[Clostridium] aminophilum</name>
    <dbReference type="NCBI Taxonomy" id="1526"/>
    <lineage>
        <taxon>Bacteria</taxon>
        <taxon>Bacillati</taxon>
        <taxon>Bacillota</taxon>
        <taxon>Clostridia</taxon>
        <taxon>Lachnospirales</taxon>
        <taxon>Lachnospiraceae</taxon>
    </lineage>
</organism>
<evidence type="ECO:0000313" key="3">
    <source>
        <dbReference type="Proteomes" id="UP000199820"/>
    </source>
</evidence>
<dbReference type="eggNOG" id="ENOG502Z7HZ">
    <property type="taxonomic scope" value="Bacteria"/>
</dbReference>
<dbReference type="STRING" id="1526.SAMN02910262_01289"/>
<reference evidence="3" key="1">
    <citation type="submission" date="2016-10" db="EMBL/GenBank/DDBJ databases">
        <authorList>
            <person name="Varghese N."/>
            <person name="Submissions S."/>
        </authorList>
    </citation>
    <scope>NUCLEOTIDE SEQUENCE [LARGE SCALE GENOMIC DNA]</scope>
    <source>
        <strain evidence="3">KH1P1</strain>
    </source>
</reference>